<dbReference type="EMBL" id="CAJJDN010000412">
    <property type="protein sequence ID" value="CAD8131222.1"/>
    <property type="molecule type" value="Genomic_DNA"/>
</dbReference>
<comment type="caution">
    <text evidence="2">The sequence shown here is derived from an EMBL/GenBank/DDBJ whole genome shotgun (WGS) entry which is preliminary data.</text>
</comment>
<proteinExistence type="predicted"/>
<dbReference type="Proteomes" id="UP000692954">
    <property type="component" value="Unassembled WGS sequence"/>
</dbReference>
<evidence type="ECO:0000256" key="1">
    <source>
        <dbReference type="SAM" id="Phobius"/>
    </source>
</evidence>
<keyword evidence="1" id="KW-1133">Transmembrane helix</keyword>
<feature type="transmembrane region" description="Helical" evidence="1">
    <location>
        <begin position="57"/>
        <end position="73"/>
    </location>
</feature>
<evidence type="ECO:0000313" key="3">
    <source>
        <dbReference type="Proteomes" id="UP000692954"/>
    </source>
</evidence>
<protein>
    <submittedName>
        <fullName evidence="2">Uncharacterized protein</fullName>
    </submittedName>
</protein>
<keyword evidence="3" id="KW-1185">Reference proteome</keyword>
<sequence length="79" mass="9747">MINQQNLLENLTFSRKNIQNKYQMMILFDDLITLLDLKKINQFLGNQKYYRRQYRESMIKGINLIFIIMYRQITFGEFK</sequence>
<keyword evidence="1" id="KW-0812">Transmembrane</keyword>
<gene>
    <name evidence="2" type="ORF">PSON_ATCC_30995.1.T4120001</name>
</gene>
<accession>A0A8S1RV43</accession>
<organism evidence="2 3">
    <name type="scientific">Paramecium sonneborni</name>
    <dbReference type="NCBI Taxonomy" id="65129"/>
    <lineage>
        <taxon>Eukaryota</taxon>
        <taxon>Sar</taxon>
        <taxon>Alveolata</taxon>
        <taxon>Ciliophora</taxon>
        <taxon>Intramacronucleata</taxon>
        <taxon>Oligohymenophorea</taxon>
        <taxon>Peniculida</taxon>
        <taxon>Parameciidae</taxon>
        <taxon>Paramecium</taxon>
    </lineage>
</organism>
<keyword evidence="1" id="KW-0472">Membrane</keyword>
<dbReference type="AlphaFoldDB" id="A0A8S1RV43"/>
<reference evidence="2" key="1">
    <citation type="submission" date="2021-01" db="EMBL/GenBank/DDBJ databases">
        <authorList>
            <consortium name="Genoscope - CEA"/>
            <person name="William W."/>
        </authorList>
    </citation>
    <scope>NUCLEOTIDE SEQUENCE</scope>
</reference>
<evidence type="ECO:0000313" key="2">
    <source>
        <dbReference type="EMBL" id="CAD8131222.1"/>
    </source>
</evidence>
<name>A0A8S1RV43_9CILI</name>